<reference evidence="2 3" key="1">
    <citation type="journal article" date="2014" name="Agronomy (Basel)">
        <title>A Draft Genome Sequence for Ensete ventricosum, the Drought-Tolerant Tree Against Hunger.</title>
        <authorList>
            <person name="Harrison J."/>
            <person name="Moore K.A."/>
            <person name="Paszkiewicz K."/>
            <person name="Jones T."/>
            <person name="Grant M."/>
            <person name="Ambacheew D."/>
            <person name="Muzemil S."/>
            <person name="Studholme D.J."/>
        </authorList>
    </citation>
    <scope>NUCLEOTIDE SEQUENCE [LARGE SCALE GENOMIC DNA]</scope>
</reference>
<dbReference type="AlphaFoldDB" id="A0A427ABI4"/>
<organism evidence="2 3">
    <name type="scientific">Ensete ventricosum</name>
    <name type="common">Abyssinian banana</name>
    <name type="synonym">Musa ensete</name>
    <dbReference type="NCBI Taxonomy" id="4639"/>
    <lineage>
        <taxon>Eukaryota</taxon>
        <taxon>Viridiplantae</taxon>
        <taxon>Streptophyta</taxon>
        <taxon>Embryophyta</taxon>
        <taxon>Tracheophyta</taxon>
        <taxon>Spermatophyta</taxon>
        <taxon>Magnoliopsida</taxon>
        <taxon>Liliopsida</taxon>
        <taxon>Zingiberales</taxon>
        <taxon>Musaceae</taxon>
        <taxon>Ensete</taxon>
    </lineage>
</organism>
<sequence length="199" mass="22514">MQVTRGRRGQQWLRVDLRAVRVCRQRASEDDGQKTPAVIAEKCTIEKTTVALTEKRPIEKTTTVPIEKCPTEGGSEPSSKRKKHIAQKAEKGTPSQDVGRESAFEKMSKSKGKELAKEVIEGQRRPLVMKDLCLRALSSGMERTRHVTYEFGYGVVLECFRVKHPDLIVEENLFVDCSKDANVEIENNHPFNDSVPFEN</sequence>
<protein>
    <submittedName>
        <fullName evidence="2">Uncharacterized protein</fullName>
    </submittedName>
</protein>
<gene>
    <name evidence="2" type="ORF">B296_00033190</name>
</gene>
<evidence type="ECO:0000313" key="2">
    <source>
        <dbReference type="EMBL" id="RRT73615.1"/>
    </source>
</evidence>
<name>A0A427ABI4_ENSVE</name>
<comment type="caution">
    <text evidence="2">The sequence shown here is derived from an EMBL/GenBank/DDBJ whole genome shotgun (WGS) entry which is preliminary data.</text>
</comment>
<feature type="region of interest" description="Disordered" evidence="1">
    <location>
        <begin position="61"/>
        <end position="108"/>
    </location>
</feature>
<dbReference type="EMBL" id="AMZH03003041">
    <property type="protein sequence ID" value="RRT73615.1"/>
    <property type="molecule type" value="Genomic_DNA"/>
</dbReference>
<dbReference type="Proteomes" id="UP000287651">
    <property type="component" value="Unassembled WGS sequence"/>
</dbReference>
<accession>A0A427ABI4</accession>
<proteinExistence type="predicted"/>
<evidence type="ECO:0000256" key="1">
    <source>
        <dbReference type="SAM" id="MobiDB-lite"/>
    </source>
</evidence>
<evidence type="ECO:0000313" key="3">
    <source>
        <dbReference type="Proteomes" id="UP000287651"/>
    </source>
</evidence>
<feature type="compositionally biased region" description="Basic and acidic residues" evidence="1">
    <location>
        <begin position="98"/>
        <end position="108"/>
    </location>
</feature>